<dbReference type="Gene3D" id="3.40.190.10">
    <property type="entry name" value="Periplasmic binding protein-like II"/>
    <property type="match status" value="2"/>
</dbReference>
<dbReference type="GO" id="GO:0009234">
    <property type="term" value="P:menaquinone biosynthetic process"/>
    <property type="evidence" value="ECO:0007669"/>
    <property type="project" value="UniProtKB-UniPathway"/>
</dbReference>
<dbReference type="Proteomes" id="UP000006048">
    <property type="component" value="Chromosome"/>
</dbReference>
<evidence type="ECO:0000256" key="2">
    <source>
        <dbReference type="ARBA" id="ARBA00022428"/>
    </source>
</evidence>
<dbReference type="PATRIC" id="fig|869212.3.peg.2934"/>
<dbReference type="GO" id="GO:0016829">
    <property type="term" value="F:lyase activity"/>
    <property type="evidence" value="ECO:0007669"/>
    <property type="project" value="UniProtKB-KW"/>
</dbReference>
<protein>
    <submittedName>
        <fullName evidence="4">1,4-dihydroxy-6-naphthoate synthase</fullName>
    </submittedName>
</protein>
<evidence type="ECO:0000313" key="4">
    <source>
        <dbReference type="EMBL" id="AFM13551.1"/>
    </source>
</evidence>
<gene>
    <name evidence="4" type="ordered locus">Turpa_2912</name>
</gene>
<dbReference type="KEGG" id="tpx:Turpa_2912"/>
<keyword evidence="2" id="KW-0474">Menaquinone biosynthesis</keyword>
<sequence length="266" mass="29794">MAEPLDIAISPCPNDTFAFFGFKDNPHYRLHFLDIEELNRALIARRYAIAKGSFALMHKLAPDYDFAARGAAIGRGVGPVLVGNMHANARVALPGENTTANRLFRFWRERHPHLAQLEIMQMPFFEMLPALKAGRADAAVLIHEGRFVYAAAGLQLIEDLGAYFEKHMHVMIPLGCIYVRKDLPTATQQQFSEDLRISLESSLTHYRGRTAHYLGEILPFMQHHAQEHSVNVVEAHVDTYVTADTLELSAEARTSITAFAQLISSP</sequence>
<dbReference type="EMBL" id="CP002959">
    <property type="protein sequence ID" value="AFM13551.1"/>
    <property type="molecule type" value="Genomic_DNA"/>
</dbReference>
<dbReference type="InterPro" id="IPR030869">
    <property type="entry name" value="MqnD"/>
</dbReference>
<dbReference type="Pfam" id="PF02621">
    <property type="entry name" value="VitK2_biosynth"/>
    <property type="match status" value="1"/>
</dbReference>
<dbReference type="OrthoDB" id="9809439at2"/>
<dbReference type="AlphaFoldDB" id="I4B8E4"/>
<dbReference type="PANTHER" id="PTHR37167:SF1">
    <property type="entry name" value="1,4-DIHYDROXY-6-NAPHTOATE SYNTHASE"/>
    <property type="match status" value="1"/>
</dbReference>
<keyword evidence="3" id="KW-0456">Lyase</keyword>
<evidence type="ECO:0000313" key="5">
    <source>
        <dbReference type="Proteomes" id="UP000006048"/>
    </source>
</evidence>
<dbReference type="PANTHER" id="PTHR37167">
    <property type="entry name" value="1,4-DIHYDROXY-6-NAPHTOATE SYNTHASE"/>
    <property type="match status" value="1"/>
</dbReference>
<comment type="pathway">
    <text evidence="1">Quinol/quinone metabolism; menaquinone biosynthesis.</text>
</comment>
<evidence type="ECO:0000256" key="1">
    <source>
        <dbReference type="ARBA" id="ARBA00004863"/>
    </source>
</evidence>
<evidence type="ECO:0000256" key="3">
    <source>
        <dbReference type="ARBA" id="ARBA00023239"/>
    </source>
</evidence>
<dbReference type="SUPFAM" id="SSF53850">
    <property type="entry name" value="Periplasmic binding protein-like II"/>
    <property type="match status" value="1"/>
</dbReference>
<proteinExistence type="predicted"/>
<dbReference type="RefSeq" id="WP_014804053.1">
    <property type="nucleotide sequence ID" value="NC_018020.1"/>
</dbReference>
<accession>I4B8E4</accession>
<dbReference type="STRING" id="869212.Turpa_2912"/>
<dbReference type="InterPro" id="IPR003773">
    <property type="entry name" value="Menaquinone_biosynth"/>
</dbReference>
<reference evidence="4 5" key="1">
    <citation type="submission" date="2012-06" db="EMBL/GenBank/DDBJ databases">
        <title>The complete chromosome of genome of Turneriella parva DSM 21527.</title>
        <authorList>
            <consortium name="US DOE Joint Genome Institute (JGI-PGF)"/>
            <person name="Lucas S."/>
            <person name="Han J."/>
            <person name="Lapidus A."/>
            <person name="Bruce D."/>
            <person name="Goodwin L."/>
            <person name="Pitluck S."/>
            <person name="Peters L."/>
            <person name="Kyrpides N."/>
            <person name="Mavromatis K."/>
            <person name="Ivanova N."/>
            <person name="Mikhailova N."/>
            <person name="Chertkov O."/>
            <person name="Detter J.C."/>
            <person name="Tapia R."/>
            <person name="Han C."/>
            <person name="Land M."/>
            <person name="Hauser L."/>
            <person name="Markowitz V."/>
            <person name="Cheng J.-F."/>
            <person name="Hugenholtz P."/>
            <person name="Woyke T."/>
            <person name="Wu D."/>
            <person name="Gronow S."/>
            <person name="Wellnitz S."/>
            <person name="Brambilla E."/>
            <person name="Klenk H.-P."/>
            <person name="Eisen J.A."/>
        </authorList>
    </citation>
    <scope>NUCLEOTIDE SEQUENCE [LARGE SCALE GENOMIC DNA]</scope>
    <source>
        <strain evidence="5">ATCC BAA-1111 / DSM 21527 / NCTC 11395 / H</strain>
    </source>
</reference>
<dbReference type="HOGENOM" id="CLU_070326_0_0_12"/>
<organism evidence="4 5">
    <name type="scientific">Turneriella parva (strain ATCC BAA-1111 / DSM 21527 / NCTC 11395 / H)</name>
    <name type="common">Leptospira parva</name>
    <dbReference type="NCBI Taxonomy" id="869212"/>
    <lineage>
        <taxon>Bacteria</taxon>
        <taxon>Pseudomonadati</taxon>
        <taxon>Spirochaetota</taxon>
        <taxon>Spirochaetia</taxon>
        <taxon>Leptospirales</taxon>
        <taxon>Leptospiraceae</taxon>
        <taxon>Turneriella</taxon>
    </lineage>
</organism>
<dbReference type="UniPathway" id="UPA00079"/>
<keyword evidence="5" id="KW-1185">Reference proteome</keyword>
<name>I4B8E4_TURPD</name>